<accession>A0A0C3QEC2</accession>
<feature type="compositionally biased region" description="Basic and acidic residues" evidence="1">
    <location>
        <begin position="923"/>
        <end position="932"/>
    </location>
</feature>
<evidence type="ECO:0000259" key="2">
    <source>
        <dbReference type="PROSITE" id="PS00028"/>
    </source>
</evidence>
<sequence>MPVRAAPDIPVYTYFLPFGTPNSAPIFYQATQAQLDTQFSIAWEQIIKNGGNLTAEQQQLMLQNLRFVYKHICQTGVRRDDKYHFFVQSGVPRPPMASKIPTVNQTPTTTQPSPAAVSSSGPNHQLPSSQIAIPHSSAVNDAAGPMTGGPAHEGPSPNQRPSLEPVPNQAVQQITNQTPSSNYKPVDAQLASIPTSSATNRLSAPASSSISQEAIPVVESLPASLQAGPFTPNQAMSFVDILRQNNPSAQDLADSIIRELGSPRKNTRKRKFAPESDVETGQSSSEKGRQKSRLDGDPRQATGNPSASPRKDGSSMGDKSAPMASPPKSQPPPLVLTLTPGREVLPSDSTLPMVPAPLAETLPGNLPVPTQVPGPVSTEPLADSSTSLHQTTANLNAPTDVSASESLRSSLAPRATSQNFAPLNPSQESDEQRPQPNQPESHPPAQSVALTAQSTPSRPPSTKNTPNIIPPTPTQPPTPAKQPDFKQLIPPEGHPFLPSPGRTRIITPPPIIAILPASDDTHFSPSLEPASRGGDSEVDELMDDADENPKVVDVVAPVTAPTIPADAPLATNDQAVEIAETTAMLPRVRVRPKTEFWVEIPYRPDLLKKARKGPPSGLRPETISSSRTTSRSVSLSAEARASRTPSRAGSQLNVLSDKDILSDYHARQIFVPCRWKGCKIVVDSLEKLRLHITATHVPKDEQRSFDCQWRGCPAKPFETRKSLSQHVKGHISKLYPCPLENCTALLDSETSLLKHVHNTHRSNGHLCPIALPTQLVPPAELPTLPTGPIPVYHEYKGLVRPAVISKAKREKLSPEVLHKILGHGIAQGLPRNAPLRRLLRESLTLESASAFDEYEFLRKEDDKDLRSMLDLVDLRALKEERRRTVLGHSHPSGPNSSKPPSSRASGQRSPLLPLNRLEVQDGAETKVVERSRRSSTQSSEKGSVLDPIVLDDLDD</sequence>
<dbReference type="GO" id="GO:0006357">
    <property type="term" value="P:regulation of transcription by RNA polymerase II"/>
    <property type="evidence" value="ECO:0007669"/>
    <property type="project" value="TreeGrafter"/>
</dbReference>
<dbReference type="STRING" id="1051891.A0A0C3QEC2"/>
<dbReference type="PANTHER" id="PTHR46541">
    <property type="entry name" value="ZINC FINGER PROTEIN AEBP2"/>
    <property type="match status" value="1"/>
</dbReference>
<dbReference type="InterPro" id="IPR052130">
    <property type="entry name" value="AEBP2/jing_C2H2-ZnF"/>
</dbReference>
<dbReference type="GO" id="GO:0008270">
    <property type="term" value="F:zinc ion binding"/>
    <property type="evidence" value="ECO:0007669"/>
    <property type="project" value="UniProtKB-KW"/>
</dbReference>
<feature type="compositionally biased region" description="Low complexity" evidence="1">
    <location>
        <begin position="934"/>
        <end position="948"/>
    </location>
</feature>
<dbReference type="Gene3D" id="3.30.160.60">
    <property type="entry name" value="Classic Zinc Finger"/>
    <property type="match status" value="1"/>
</dbReference>
<feature type="compositionally biased region" description="Low complexity" evidence="1">
    <location>
        <begin position="624"/>
        <end position="636"/>
    </location>
</feature>
<gene>
    <name evidence="3" type="ORF">M407DRAFT_6163</name>
</gene>
<feature type="region of interest" description="Disordered" evidence="1">
    <location>
        <begin position="94"/>
        <end position="170"/>
    </location>
</feature>
<protein>
    <recommendedName>
        <fullName evidence="2">C2H2-type domain-containing protein</fullName>
    </recommendedName>
</protein>
<feature type="region of interest" description="Disordered" evidence="1">
    <location>
        <begin position="608"/>
        <end position="649"/>
    </location>
</feature>
<feature type="compositionally biased region" description="Low complexity" evidence="1">
    <location>
        <begin position="101"/>
        <end position="120"/>
    </location>
</feature>
<organism evidence="3 4">
    <name type="scientific">Tulasnella calospora MUT 4182</name>
    <dbReference type="NCBI Taxonomy" id="1051891"/>
    <lineage>
        <taxon>Eukaryota</taxon>
        <taxon>Fungi</taxon>
        <taxon>Dikarya</taxon>
        <taxon>Basidiomycota</taxon>
        <taxon>Agaricomycotina</taxon>
        <taxon>Agaricomycetes</taxon>
        <taxon>Cantharellales</taxon>
        <taxon>Tulasnellaceae</taxon>
        <taxon>Tulasnella</taxon>
    </lineage>
</organism>
<dbReference type="PANTHER" id="PTHR46541:SF1">
    <property type="entry name" value="ZINC FINGER PROTEIN AEBP2"/>
    <property type="match status" value="1"/>
</dbReference>
<dbReference type="AlphaFoldDB" id="A0A0C3QEC2"/>
<dbReference type="PROSITE" id="PS00028">
    <property type="entry name" value="ZINC_FINGER_C2H2_1"/>
    <property type="match status" value="1"/>
</dbReference>
<feature type="compositionally biased region" description="Pro residues" evidence="1">
    <location>
        <begin position="324"/>
        <end position="334"/>
    </location>
</feature>
<dbReference type="HOGENOM" id="CLU_308868_0_0_1"/>
<dbReference type="GO" id="GO:0035098">
    <property type="term" value="C:ESC/E(Z) complex"/>
    <property type="evidence" value="ECO:0007669"/>
    <property type="project" value="TreeGrafter"/>
</dbReference>
<feature type="compositionally biased region" description="Low complexity" evidence="1">
    <location>
        <begin position="887"/>
        <end position="902"/>
    </location>
</feature>
<dbReference type="InterPro" id="IPR013087">
    <property type="entry name" value="Znf_C2H2_type"/>
</dbReference>
<feature type="domain" description="C2H2-type" evidence="2">
    <location>
        <begin position="737"/>
        <end position="760"/>
    </location>
</feature>
<evidence type="ECO:0000313" key="4">
    <source>
        <dbReference type="Proteomes" id="UP000054248"/>
    </source>
</evidence>
<name>A0A0C3QEC2_9AGAM</name>
<dbReference type="OrthoDB" id="3257992at2759"/>
<dbReference type="EMBL" id="KN822982">
    <property type="protein sequence ID" value="KIO29495.1"/>
    <property type="molecule type" value="Genomic_DNA"/>
</dbReference>
<reference evidence="4" key="2">
    <citation type="submission" date="2015-01" db="EMBL/GenBank/DDBJ databases">
        <title>Evolutionary Origins and Diversification of the Mycorrhizal Mutualists.</title>
        <authorList>
            <consortium name="DOE Joint Genome Institute"/>
            <consortium name="Mycorrhizal Genomics Consortium"/>
            <person name="Kohler A."/>
            <person name="Kuo A."/>
            <person name="Nagy L.G."/>
            <person name="Floudas D."/>
            <person name="Copeland A."/>
            <person name="Barry K.W."/>
            <person name="Cichocki N."/>
            <person name="Veneault-Fourrey C."/>
            <person name="LaButti K."/>
            <person name="Lindquist E.A."/>
            <person name="Lipzen A."/>
            <person name="Lundell T."/>
            <person name="Morin E."/>
            <person name="Murat C."/>
            <person name="Riley R."/>
            <person name="Ohm R."/>
            <person name="Sun H."/>
            <person name="Tunlid A."/>
            <person name="Henrissat B."/>
            <person name="Grigoriev I.V."/>
            <person name="Hibbett D.S."/>
            <person name="Martin F."/>
        </authorList>
    </citation>
    <scope>NUCLEOTIDE SEQUENCE [LARGE SCALE GENOMIC DNA]</scope>
    <source>
        <strain evidence="4">MUT 4182</strain>
    </source>
</reference>
<feature type="compositionally biased region" description="Basic and acidic residues" evidence="1">
    <location>
        <begin position="286"/>
        <end position="298"/>
    </location>
</feature>
<dbReference type="Proteomes" id="UP000054248">
    <property type="component" value="Unassembled WGS sequence"/>
</dbReference>
<dbReference type="SMART" id="SM00355">
    <property type="entry name" value="ZnF_C2H2"/>
    <property type="match status" value="3"/>
</dbReference>
<proteinExistence type="predicted"/>
<keyword evidence="4" id="KW-1185">Reference proteome</keyword>
<evidence type="ECO:0000256" key="1">
    <source>
        <dbReference type="SAM" id="MobiDB-lite"/>
    </source>
</evidence>
<feature type="compositionally biased region" description="Pro residues" evidence="1">
    <location>
        <begin position="468"/>
        <end position="480"/>
    </location>
</feature>
<feature type="region of interest" description="Disordered" evidence="1">
    <location>
        <begin position="882"/>
        <end position="955"/>
    </location>
</feature>
<feature type="region of interest" description="Disordered" evidence="1">
    <location>
        <begin position="257"/>
        <end position="500"/>
    </location>
</feature>
<feature type="compositionally biased region" description="Polar residues" evidence="1">
    <location>
        <begin position="383"/>
        <end position="427"/>
    </location>
</feature>
<reference evidence="3 4" key="1">
    <citation type="submission" date="2014-04" db="EMBL/GenBank/DDBJ databases">
        <authorList>
            <consortium name="DOE Joint Genome Institute"/>
            <person name="Kuo A."/>
            <person name="Girlanda M."/>
            <person name="Perotto S."/>
            <person name="Kohler A."/>
            <person name="Nagy L.G."/>
            <person name="Floudas D."/>
            <person name="Copeland A."/>
            <person name="Barry K.W."/>
            <person name="Cichocki N."/>
            <person name="Veneault-Fourrey C."/>
            <person name="LaButti K."/>
            <person name="Lindquist E.A."/>
            <person name="Lipzen A."/>
            <person name="Lundell T."/>
            <person name="Morin E."/>
            <person name="Murat C."/>
            <person name="Sun H."/>
            <person name="Tunlid A."/>
            <person name="Henrissat B."/>
            <person name="Grigoriev I.V."/>
            <person name="Hibbett D.S."/>
            <person name="Martin F."/>
            <person name="Nordberg H.P."/>
            <person name="Cantor M.N."/>
            <person name="Hua S.X."/>
        </authorList>
    </citation>
    <scope>NUCLEOTIDE SEQUENCE [LARGE SCALE GENOMIC DNA]</scope>
    <source>
        <strain evidence="3 4">MUT 4182</strain>
    </source>
</reference>
<feature type="compositionally biased region" description="Polar residues" evidence="1">
    <location>
        <begin position="121"/>
        <end position="131"/>
    </location>
</feature>
<evidence type="ECO:0000313" key="3">
    <source>
        <dbReference type="EMBL" id="KIO29495.1"/>
    </source>
</evidence>